<proteinExistence type="predicted"/>
<keyword evidence="2" id="KW-1185">Reference proteome</keyword>
<reference evidence="1" key="1">
    <citation type="journal article" date="2023" name="Mol. Ecol. Resour.">
        <title>Chromosome-level genome assembly of a triploid poplar Populus alba 'Berolinensis'.</title>
        <authorList>
            <person name="Chen S."/>
            <person name="Yu Y."/>
            <person name="Wang X."/>
            <person name="Wang S."/>
            <person name="Zhang T."/>
            <person name="Zhou Y."/>
            <person name="He R."/>
            <person name="Meng N."/>
            <person name="Wang Y."/>
            <person name="Liu W."/>
            <person name="Liu Z."/>
            <person name="Liu J."/>
            <person name="Guo Q."/>
            <person name="Huang H."/>
            <person name="Sederoff R.R."/>
            <person name="Wang G."/>
            <person name="Qu G."/>
            <person name="Chen S."/>
        </authorList>
    </citation>
    <scope>NUCLEOTIDE SEQUENCE</scope>
    <source>
        <strain evidence="1">SC-2020</strain>
    </source>
</reference>
<name>A0AAD6Q232_9ROSI</name>
<sequence length="62" mass="7103">MTLILLNAQHQFYELWLNQDLKANLIITDYCMRGMTGCMEEGAQEFLPKPLQLSDVTKLSAI</sequence>
<dbReference type="Proteomes" id="UP001164929">
    <property type="component" value="Chromosome 13"/>
</dbReference>
<organism evidence="1 2">
    <name type="scientific">Populus alba x Populus x berolinensis</name>
    <dbReference type="NCBI Taxonomy" id="444605"/>
    <lineage>
        <taxon>Eukaryota</taxon>
        <taxon>Viridiplantae</taxon>
        <taxon>Streptophyta</taxon>
        <taxon>Embryophyta</taxon>
        <taxon>Tracheophyta</taxon>
        <taxon>Spermatophyta</taxon>
        <taxon>Magnoliopsida</taxon>
        <taxon>eudicotyledons</taxon>
        <taxon>Gunneridae</taxon>
        <taxon>Pentapetalae</taxon>
        <taxon>rosids</taxon>
        <taxon>fabids</taxon>
        <taxon>Malpighiales</taxon>
        <taxon>Salicaceae</taxon>
        <taxon>Saliceae</taxon>
        <taxon>Populus</taxon>
    </lineage>
</organism>
<dbReference type="EMBL" id="JAQIZT010000013">
    <property type="protein sequence ID" value="KAJ6976071.1"/>
    <property type="molecule type" value="Genomic_DNA"/>
</dbReference>
<protein>
    <recommendedName>
        <fullName evidence="3">Response regulatory domain-containing protein</fullName>
    </recommendedName>
</protein>
<evidence type="ECO:0000313" key="1">
    <source>
        <dbReference type="EMBL" id="KAJ6976071.1"/>
    </source>
</evidence>
<accession>A0AAD6Q232</accession>
<gene>
    <name evidence="1" type="ORF">NC653_031791</name>
</gene>
<dbReference type="AlphaFoldDB" id="A0AAD6Q232"/>
<evidence type="ECO:0000313" key="2">
    <source>
        <dbReference type="Proteomes" id="UP001164929"/>
    </source>
</evidence>
<evidence type="ECO:0008006" key="3">
    <source>
        <dbReference type="Google" id="ProtNLM"/>
    </source>
</evidence>
<comment type="caution">
    <text evidence="1">The sequence shown here is derived from an EMBL/GenBank/DDBJ whole genome shotgun (WGS) entry which is preliminary data.</text>
</comment>